<dbReference type="Proteomes" id="UP001217918">
    <property type="component" value="Unassembled WGS sequence"/>
</dbReference>
<sequence>MHGTGSRPLATTTVDDSIDRGTTTPIESSRLKAAPTRVWTLQRSLDEVSFLSGRCIWTGSKPLLATGHVVRQ</sequence>
<accession>A0AAD9I710</accession>
<comment type="caution">
    <text evidence="2">The sequence shown here is derived from an EMBL/GenBank/DDBJ whole genome shotgun (WGS) entry which is preliminary data.</text>
</comment>
<reference evidence="2" key="1">
    <citation type="journal article" date="2023" name="Mol. Plant Microbe Interact.">
        <title>Elucidating the Obligate Nature and Biological Capacity of an Invasive Fungal Corn Pathogen.</title>
        <authorList>
            <person name="MacCready J.S."/>
            <person name="Roggenkamp E.M."/>
            <person name="Gdanetz K."/>
            <person name="Chilvers M.I."/>
        </authorList>
    </citation>
    <scope>NUCLEOTIDE SEQUENCE</scope>
    <source>
        <strain evidence="2">PM02</strain>
    </source>
</reference>
<evidence type="ECO:0000313" key="2">
    <source>
        <dbReference type="EMBL" id="KAK2072381.1"/>
    </source>
</evidence>
<dbReference type="EMBL" id="JAQQPM010000006">
    <property type="protein sequence ID" value="KAK2072381.1"/>
    <property type="molecule type" value="Genomic_DNA"/>
</dbReference>
<proteinExistence type="predicted"/>
<feature type="compositionally biased region" description="Polar residues" evidence="1">
    <location>
        <begin position="9"/>
        <end position="27"/>
    </location>
</feature>
<dbReference type="AlphaFoldDB" id="A0AAD9I710"/>
<evidence type="ECO:0000313" key="3">
    <source>
        <dbReference type="Proteomes" id="UP001217918"/>
    </source>
</evidence>
<name>A0AAD9I710_9PEZI</name>
<gene>
    <name evidence="2" type="ORF">P8C59_006738</name>
</gene>
<keyword evidence="3" id="KW-1185">Reference proteome</keyword>
<protein>
    <submittedName>
        <fullName evidence="2">Uncharacterized protein</fullName>
    </submittedName>
</protein>
<feature type="region of interest" description="Disordered" evidence="1">
    <location>
        <begin position="1"/>
        <end position="27"/>
    </location>
</feature>
<organism evidence="2 3">
    <name type="scientific">Phyllachora maydis</name>
    <dbReference type="NCBI Taxonomy" id="1825666"/>
    <lineage>
        <taxon>Eukaryota</taxon>
        <taxon>Fungi</taxon>
        <taxon>Dikarya</taxon>
        <taxon>Ascomycota</taxon>
        <taxon>Pezizomycotina</taxon>
        <taxon>Sordariomycetes</taxon>
        <taxon>Sordariomycetidae</taxon>
        <taxon>Phyllachorales</taxon>
        <taxon>Phyllachoraceae</taxon>
        <taxon>Phyllachora</taxon>
    </lineage>
</organism>
<evidence type="ECO:0000256" key="1">
    <source>
        <dbReference type="SAM" id="MobiDB-lite"/>
    </source>
</evidence>